<evidence type="ECO:0000256" key="6">
    <source>
        <dbReference type="ARBA" id="ARBA00023136"/>
    </source>
</evidence>
<organism evidence="10 11">
    <name type="scientific">Heracleum sosnowskyi</name>
    <dbReference type="NCBI Taxonomy" id="360622"/>
    <lineage>
        <taxon>Eukaryota</taxon>
        <taxon>Viridiplantae</taxon>
        <taxon>Streptophyta</taxon>
        <taxon>Embryophyta</taxon>
        <taxon>Tracheophyta</taxon>
        <taxon>Spermatophyta</taxon>
        <taxon>Magnoliopsida</taxon>
        <taxon>eudicotyledons</taxon>
        <taxon>Gunneridae</taxon>
        <taxon>Pentapetalae</taxon>
        <taxon>asterids</taxon>
        <taxon>campanulids</taxon>
        <taxon>Apiales</taxon>
        <taxon>Apiaceae</taxon>
        <taxon>Apioideae</taxon>
        <taxon>apioid superclade</taxon>
        <taxon>Tordylieae</taxon>
        <taxon>Tordyliinae</taxon>
        <taxon>Heracleum</taxon>
    </lineage>
</organism>
<keyword evidence="3 7" id="KW-0812">Transmembrane</keyword>
<keyword evidence="4" id="KW-0735">Signal-anchor</keyword>
<evidence type="ECO:0000256" key="1">
    <source>
        <dbReference type="ARBA" id="ARBA00004167"/>
    </source>
</evidence>
<sequence>MGDAAKQYSPKTELKSLFSLPRTKKSVFLTYVFVFSFILFTLFLAFNPNPANSYSSSKIWFKNIFNGLTTTHQNATTSSANTSDISSQTYVHNSTTSLNTTDVQQEPMIVKTQNLNIEFDGKVGNFTQNSTVIEPLNETQNEDLLHKDGIFKPNMTTIEAPQSQEEVKNLTQNKDLVDRAVILKPTRKELNKNVSFAEELTGNGDNRIAEQGVVTNLTTSFSKNETKELFFEKSKSDKMMEELMNCDFFDGEWLKDDSYPLYKTGSCSLIDEQFNCFGNGRPDQEFQQYKWKPKGCTLPSRLDGRHMLELLRGKRLVFVGDSLNRNMWESLICILKNFVKDQSKVYEASGKHHFRSDPYFSFIFKDYDFTVEFFVSPFLVQEWQLREKDGSTHETLRIDRMWIPAVKYKSADILIFNTGHWWTHPKTSQGKDYYQEGTRVHHELNVMEAFRKALATWSRWVDANVNRNKTLVFFRGYSASHFSGGQWNSGGQCDHESEPIKNEQYLTQYPPMMKVLEQVLQNMKTPVTYLNITRLTDYRKDGHPSITVGETIPEATRKNTIENVDTNRHPETG</sequence>
<reference evidence="10" key="2">
    <citation type="submission" date="2023-05" db="EMBL/GenBank/DDBJ databases">
        <authorList>
            <person name="Schelkunov M.I."/>
        </authorList>
    </citation>
    <scope>NUCLEOTIDE SEQUENCE</scope>
    <source>
        <strain evidence="10">Hsosn_3</strain>
        <tissue evidence="10">Leaf</tissue>
    </source>
</reference>
<evidence type="ECO:0000313" key="11">
    <source>
        <dbReference type="Proteomes" id="UP001237642"/>
    </source>
</evidence>
<dbReference type="GO" id="GO:0005794">
    <property type="term" value="C:Golgi apparatus"/>
    <property type="evidence" value="ECO:0007669"/>
    <property type="project" value="TreeGrafter"/>
</dbReference>
<evidence type="ECO:0000313" key="10">
    <source>
        <dbReference type="EMBL" id="KAK1367439.1"/>
    </source>
</evidence>
<dbReference type="InterPro" id="IPR029962">
    <property type="entry name" value="TBL"/>
</dbReference>
<feature type="domain" description="Trichome birefringence-like C-terminal" evidence="8">
    <location>
        <begin position="301"/>
        <end position="551"/>
    </location>
</feature>
<dbReference type="GO" id="GO:0016413">
    <property type="term" value="F:O-acetyltransferase activity"/>
    <property type="evidence" value="ECO:0007669"/>
    <property type="project" value="InterPro"/>
</dbReference>
<reference evidence="10" key="1">
    <citation type="submission" date="2023-02" db="EMBL/GenBank/DDBJ databases">
        <title>Genome of toxic invasive species Heracleum sosnowskyi carries increased number of genes despite the absence of recent whole-genome duplications.</title>
        <authorList>
            <person name="Schelkunov M."/>
            <person name="Shtratnikova V."/>
            <person name="Makarenko M."/>
            <person name="Klepikova A."/>
            <person name="Omelchenko D."/>
            <person name="Novikova G."/>
            <person name="Obukhova E."/>
            <person name="Bogdanov V."/>
            <person name="Penin A."/>
            <person name="Logacheva M."/>
        </authorList>
    </citation>
    <scope>NUCLEOTIDE SEQUENCE</scope>
    <source>
        <strain evidence="10">Hsosn_3</strain>
        <tissue evidence="10">Leaf</tissue>
    </source>
</reference>
<dbReference type="InterPro" id="IPR025846">
    <property type="entry name" value="TBL_N"/>
</dbReference>
<dbReference type="Pfam" id="PF14416">
    <property type="entry name" value="PMR5N"/>
    <property type="match status" value="1"/>
</dbReference>
<keyword evidence="11" id="KW-1185">Reference proteome</keyword>
<gene>
    <name evidence="10" type="ORF">POM88_043000</name>
</gene>
<dbReference type="AlphaFoldDB" id="A0AAD8HJI6"/>
<evidence type="ECO:0000256" key="2">
    <source>
        <dbReference type="ARBA" id="ARBA00007727"/>
    </source>
</evidence>
<comment type="similarity">
    <text evidence="2">Belongs to the PC-esterase family. TBL subfamily.</text>
</comment>
<evidence type="ECO:0000259" key="9">
    <source>
        <dbReference type="Pfam" id="PF14416"/>
    </source>
</evidence>
<dbReference type="PANTHER" id="PTHR32285">
    <property type="entry name" value="PROTEIN TRICHOME BIREFRINGENCE-LIKE 9-RELATED"/>
    <property type="match status" value="1"/>
</dbReference>
<dbReference type="PANTHER" id="PTHR32285:SF22">
    <property type="entry name" value="PROTEIN TRICHOME BIREFRINGENCE"/>
    <property type="match status" value="1"/>
</dbReference>
<dbReference type="GO" id="GO:0016020">
    <property type="term" value="C:membrane"/>
    <property type="evidence" value="ECO:0007669"/>
    <property type="project" value="UniProtKB-SubCell"/>
</dbReference>
<keyword evidence="6 7" id="KW-0472">Membrane</keyword>
<evidence type="ECO:0000256" key="7">
    <source>
        <dbReference type="SAM" id="Phobius"/>
    </source>
</evidence>
<evidence type="ECO:0000256" key="5">
    <source>
        <dbReference type="ARBA" id="ARBA00022989"/>
    </source>
</evidence>
<dbReference type="Proteomes" id="UP001237642">
    <property type="component" value="Unassembled WGS sequence"/>
</dbReference>
<dbReference type="EMBL" id="JAUIZM010000009">
    <property type="protein sequence ID" value="KAK1367439.1"/>
    <property type="molecule type" value="Genomic_DNA"/>
</dbReference>
<keyword evidence="5 7" id="KW-1133">Transmembrane helix</keyword>
<dbReference type="Pfam" id="PF13839">
    <property type="entry name" value="PC-Esterase"/>
    <property type="match status" value="1"/>
</dbReference>
<protein>
    <submittedName>
        <fullName evidence="10">Protein trichome birefringence</fullName>
    </submittedName>
</protein>
<name>A0AAD8HJI6_9APIA</name>
<feature type="transmembrane region" description="Helical" evidence="7">
    <location>
        <begin position="27"/>
        <end position="46"/>
    </location>
</feature>
<evidence type="ECO:0000259" key="8">
    <source>
        <dbReference type="Pfam" id="PF13839"/>
    </source>
</evidence>
<evidence type="ECO:0000256" key="4">
    <source>
        <dbReference type="ARBA" id="ARBA00022968"/>
    </source>
</evidence>
<accession>A0AAD8HJI6</accession>
<dbReference type="InterPro" id="IPR026057">
    <property type="entry name" value="TBL_C"/>
</dbReference>
<proteinExistence type="inferred from homology"/>
<comment type="subcellular location">
    <subcellularLocation>
        <location evidence="1">Membrane</location>
        <topology evidence="1">Single-pass membrane protein</topology>
    </subcellularLocation>
</comment>
<feature type="domain" description="Trichome birefringence-like N-terminal" evidence="9">
    <location>
        <begin position="245"/>
        <end position="296"/>
    </location>
</feature>
<comment type="caution">
    <text evidence="10">The sequence shown here is derived from an EMBL/GenBank/DDBJ whole genome shotgun (WGS) entry which is preliminary data.</text>
</comment>
<evidence type="ECO:0000256" key="3">
    <source>
        <dbReference type="ARBA" id="ARBA00022692"/>
    </source>
</evidence>